<feature type="transmembrane region" description="Helical" evidence="1">
    <location>
        <begin position="69"/>
        <end position="87"/>
    </location>
</feature>
<feature type="transmembrane region" description="Helical" evidence="1">
    <location>
        <begin position="154"/>
        <end position="173"/>
    </location>
</feature>
<evidence type="ECO:0000313" key="2">
    <source>
        <dbReference type="EMBL" id="OGY43869.1"/>
    </source>
</evidence>
<proteinExistence type="predicted"/>
<evidence type="ECO:0008006" key="4">
    <source>
        <dbReference type="Google" id="ProtNLM"/>
    </source>
</evidence>
<dbReference type="PANTHER" id="PTHR31303:SF1">
    <property type="entry name" value="CTP-DEPENDENT DIACYLGLYCEROL KINASE 1"/>
    <property type="match status" value="1"/>
</dbReference>
<dbReference type="Proteomes" id="UP000176241">
    <property type="component" value="Unassembled WGS sequence"/>
</dbReference>
<accession>A0A1G1XUW5</accession>
<organism evidence="2 3">
    <name type="scientific">Candidatus Buchananbacteria bacterium RIFCSPHIGHO2_01_FULL_39_8</name>
    <dbReference type="NCBI Taxonomy" id="1797533"/>
    <lineage>
        <taxon>Bacteria</taxon>
        <taxon>Candidatus Buchananiibacteriota</taxon>
    </lineage>
</organism>
<dbReference type="PANTHER" id="PTHR31303">
    <property type="entry name" value="CTP-DEPENDENT DIACYLGLYCEROL KINASE 1"/>
    <property type="match status" value="1"/>
</dbReference>
<comment type="caution">
    <text evidence="2">The sequence shown here is derived from an EMBL/GenBank/DDBJ whole genome shotgun (WGS) entry which is preliminary data.</text>
</comment>
<evidence type="ECO:0000256" key="1">
    <source>
        <dbReference type="SAM" id="Phobius"/>
    </source>
</evidence>
<sequence length="197" mass="22493">MIYLVRPKISNETKRQGVHIVLFILAFLLRYVSRWQMVFLLFLLLVFTLFFVPRLKLKSHLYRQFEQHYSRGAISYFFSLIIIVLIFPLPVVAAAWVILALGDGMATLIGRSLKVKELPWNREKSYAGTVAFIIFGVIGSVIMLHWMLPDLSSSSIFFLSLKTVIVAAIIESLPWRINDNISVPLASAVVMYLLMIG</sequence>
<keyword evidence="1" id="KW-1133">Transmembrane helix</keyword>
<dbReference type="AlphaFoldDB" id="A0A1G1XUW5"/>
<protein>
    <recommendedName>
        <fullName evidence="4">Phosphatidate cytidylyltransferase</fullName>
    </recommendedName>
</protein>
<gene>
    <name evidence="2" type="ORF">A2731_00335</name>
</gene>
<feature type="transmembrane region" description="Helical" evidence="1">
    <location>
        <begin position="125"/>
        <end position="148"/>
    </location>
</feature>
<keyword evidence="1" id="KW-0812">Transmembrane</keyword>
<dbReference type="InterPro" id="IPR037997">
    <property type="entry name" value="Dgk1-like"/>
</dbReference>
<dbReference type="EMBL" id="MHIC01000039">
    <property type="protein sequence ID" value="OGY43869.1"/>
    <property type="molecule type" value="Genomic_DNA"/>
</dbReference>
<dbReference type="STRING" id="1797533.A2731_00335"/>
<dbReference type="GO" id="GO:0004143">
    <property type="term" value="F:ATP-dependent diacylglycerol kinase activity"/>
    <property type="evidence" value="ECO:0007669"/>
    <property type="project" value="InterPro"/>
</dbReference>
<feature type="transmembrane region" description="Helical" evidence="1">
    <location>
        <begin position="16"/>
        <end position="32"/>
    </location>
</feature>
<name>A0A1G1XUW5_9BACT</name>
<feature type="transmembrane region" description="Helical" evidence="1">
    <location>
        <begin position="38"/>
        <end position="57"/>
    </location>
</feature>
<reference evidence="2 3" key="1">
    <citation type="journal article" date="2016" name="Nat. Commun.">
        <title>Thousands of microbial genomes shed light on interconnected biogeochemical processes in an aquifer system.</title>
        <authorList>
            <person name="Anantharaman K."/>
            <person name="Brown C.T."/>
            <person name="Hug L.A."/>
            <person name="Sharon I."/>
            <person name="Castelle C.J."/>
            <person name="Probst A.J."/>
            <person name="Thomas B.C."/>
            <person name="Singh A."/>
            <person name="Wilkins M.J."/>
            <person name="Karaoz U."/>
            <person name="Brodie E.L."/>
            <person name="Williams K.H."/>
            <person name="Hubbard S.S."/>
            <person name="Banfield J.F."/>
        </authorList>
    </citation>
    <scope>NUCLEOTIDE SEQUENCE [LARGE SCALE GENOMIC DNA]</scope>
</reference>
<keyword evidence="1" id="KW-0472">Membrane</keyword>
<evidence type="ECO:0000313" key="3">
    <source>
        <dbReference type="Proteomes" id="UP000176241"/>
    </source>
</evidence>